<keyword evidence="2 3" id="KW-0802">TPR repeat</keyword>
<feature type="repeat" description="TPR" evidence="3">
    <location>
        <begin position="1531"/>
        <end position="1564"/>
    </location>
</feature>
<dbReference type="STRING" id="485913.Krac_11493"/>
<dbReference type="OrthoDB" id="3894343at2"/>
<dbReference type="InterPro" id="IPR019734">
    <property type="entry name" value="TPR_rpt"/>
</dbReference>
<dbReference type="PANTHER" id="PTHR44943">
    <property type="entry name" value="CELLULOSE SYNTHASE OPERON PROTEIN C"/>
    <property type="match status" value="1"/>
</dbReference>
<dbReference type="SUPFAM" id="SSF81901">
    <property type="entry name" value="HCP-like"/>
    <property type="match status" value="1"/>
</dbReference>
<dbReference type="SUPFAM" id="SSF48452">
    <property type="entry name" value="TPR-like"/>
    <property type="match status" value="2"/>
</dbReference>
<dbReference type="InterPro" id="IPR011990">
    <property type="entry name" value="TPR-like_helical_dom_sf"/>
</dbReference>
<dbReference type="eggNOG" id="ENOG5033PTP">
    <property type="taxonomic scope" value="Bacteria"/>
</dbReference>
<evidence type="ECO:0000313" key="4">
    <source>
        <dbReference type="EMBL" id="EFH89904.1"/>
    </source>
</evidence>
<evidence type="ECO:0000256" key="1">
    <source>
        <dbReference type="ARBA" id="ARBA00022737"/>
    </source>
</evidence>
<dbReference type="PROSITE" id="PS50005">
    <property type="entry name" value="TPR"/>
    <property type="match status" value="1"/>
</dbReference>
<dbReference type="Proteomes" id="UP000004508">
    <property type="component" value="Unassembled WGS sequence"/>
</dbReference>
<dbReference type="Gene3D" id="1.25.40.10">
    <property type="entry name" value="Tetratricopeptide repeat domain"/>
    <property type="match status" value="2"/>
</dbReference>
<keyword evidence="1" id="KW-0677">Repeat</keyword>
<comment type="caution">
    <text evidence="4">The sequence shown here is derived from an EMBL/GenBank/DDBJ whole genome shotgun (WGS) entry which is preliminary data.</text>
</comment>
<name>D6TBX2_KTERA</name>
<protein>
    <submittedName>
        <fullName evidence="4">Tetratricopeptide TPR_2 repeat protein</fullName>
    </submittedName>
</protein>
<organism evidence="4 5">
    <name type="scientific">Ktedonobacter racemifer DSM 44963</name>
    <dbReference type="NCBI Taxonomy" id="485913"/>
    <lineage>
        <taxon>Bacteria</taxon>
        <taxon>Bacillati</taxon>
        <taxon>Chloroflexota</taxon>
        <taxon>Ktedonobacteria</taxon>
        <taxon>Ktedonobacterales</taxon>
        <taxon>Ktedonobacteraceae</taxon>
        <taxon>Ktedonobacter</taxon>
    </lineage>
</organism>
<evidence type="ECO:0000256" key="3">
    <source>
        <dbReference type="PROSITE-ProRule" id="PRU00339"/>
    </source>
</evidence>
<reference evidence="4 5" key="1">
    <citation type="journal article" date="2011" name="Stand. Genomic Sci.">
        <title>Non-contiguous finished genome sequence and contextual data of the filamentous soil bacterium Ktedonobacter racemifer type strain (SOSP1-21).</title>
        <authorList>
            <person name="Chang Y.J."/>
            <person name="Land M."/>
            <person name="Hauser L."/>
            <person name="Chertkov O."/>
            <person name="Del Rio T.G."/>
            <person name="Nolan M."/>
            <person name="Copeland A."/>
            <person name="Tice H."/>
            <person name="Cheng J.F."/>
            <person name="Lucas S."/>
            <person name="Han C."/>
            <person name="Goodwin L."/>
            <person name="Pitluck S."/>
            <person name="Ivanova N."/>
            <person name="Ovchinikova G."/>
            <person name="Pati A."/>
            <person name="Chen A."/>
            <person name="Palaniappan K."/>
            <person name="Mavromatis K."/>
            <person name="Liolios K."/>
            <person name="Brettin T."/>
            <person name="Fiebig A."/>
            <person name="Rohde M."/>
            <person name="Abt B."/>
            <person name="Goker M."/>
            <person name="Detter J.C."/>
            <person name="Woyke T."/>
            <person name="Bristow J."/>
            <person name="Eisen J.A."/>
            <person name="Markowitz V."/>
            <person name="Hugenholtz P."/>
            <person name="Kyrpides N.C."/>
            <person name="Klenk H.P."/>
            <person name="Lapidus A."/>
        </authorList>
    </citation>
    <scope>NUCLEOTIDE SEQUENCE [LARGE SCALE GENOMIC DNA]</scope>
    <source>
        <strain evidence="5">DSM 44963</strain>
    </source>
</reference>
<keyword evidence="5" id="KW-1185">Reference proteome</keyword>
<evidence type="ECO:0000313" key="5">
    <source>
        <dbReference type="Proteomes" id="UP000004508"/>
    </source>
</evidence>
<dbReference type="PANTHER" id="PTHR44943:SF10">
    <property type="match status" value="1"/>
</dbReference>
<dbReference type="SMART" id="SM00028">
    <property type="entry name" value="TPR"/>
    <property type="match status" value="2"/>
</dbReference>
<dbReference type="InParanoid" id="D6TBX2"/>
<dbReference type="InterPro" id="IPR051685">
    <property type="entry name" value="Ycf3/AcsC/BcsC/TPR_MFPF"/>
</dbReference>
<dbReference type="RefSeq" id="WP_007906855.1">
    <property type="nucleotide sequence ID" value="NZ_ADVG01000001.1"/>
</dbReference>
<evidence type="ECO:0000256" key="2">
    <source>
        <dbReference type="ARBA" id="ARBA00022803"/>
    </source>
</evidence>
<dbReference type="EMBL" id="ADVG01000001">
    <property type="protein sequence ID" value="EFH89904.1"/>
    <property type="molecule type" value="Genomic_DNA"/>
</dbReference>
<accession>D6TBX2</accession>
<gene>
    <name evidence="4" type="ORF">Krac_11493</name>
</gene>
<sequence>MEPKTSFWDKFTSEGRLKKQWEQALAEPDPSVALVLLRKVRKQMHHSPTKSIHLWLPFLETLLDQSRLPHLSEDDLAAVEDMGNMLVTSSPEELNGVRPADIWLRVARAYEARNQPVQACKLFALTYRNPSTSREERVYCAHALARNEVLADDVLDIYIDHIQSTPQVYAESTILALFTRLCNLDFSVEHTQLKRIFQITERLVPLHILVPHMRTTQGLYSLLIEDSPAEASTYFSSALVADPNDRTARIGQLASWIQLGRCGEVKDHFPNSEYMQDPVIAGLFQLCTIIEWLDTSVLPGPLPCSVEDVARLKELHLHIYVGDIVEATLGRICLLNGDIQQAAHLLSPLAEKYPEYPQWGYYAAWAEILSGNRESAVRCLRALANWSGRWTVACLLLEIDPALEQQQQMQELLTEMKRNPEQHSRAHIIEIRLALAREGFSGTHLREVETTFLVEEIEVLRTRLACSVRSGEQEVTNRLIAHPLFARLPLADQFFWRGVQALRWQDQAQGITLLEKAALTLSHHQARLLLAVLFLREGKLNTGKRHLNEVFPGRRDSKIRLLQAYVEGREGQLDRAIERNERLAEEGLAKAYYVLGHLYLYKTTQSVLPQEQLQRYRTQAAMAWRKALDQDRQTLPGNSEVLSWCAHFIAFSEQRAETYPKLWHAYRALTPAQREPWLMWYVALGLLWYGSVHDVASAVTELQTVLEAVEHLEPVALCELAQAIAHMVSEGKQREQARILLPFLEQLAAQSRKHPKIRIACQIGVAAALHILYVNADGQQCRALRQDVAQRILQDPDNRQLQILLAFIYSHNSQREEASTILRTIVPNDTWLGRVCSILADLLHGRINPSHDVSPGETSPERALLSKSLSMVLAFNSGKAEQGYEELLRQQTRKSLAPFYIERVLPLLTIYALNKGSVPAFIPKILTDLSHSRHSREQAASLARVAAVLGETASASRLWEQALRDADDNQQTASWQQEYFRFLSNHAVTALAEGEYLEASRHLRQAAHWAGAEPNGAKTKQMLLERARKIELQAATMRLLAYLFPGFDDVEVVPGRYHAIGLVIGQHPQLATALVNDDHEQIKHEWGLALQEHQAEVPFMHLISVLYREVALAKLARQEDAERDWEVSTALWVLLLSSETFWYYFALMRGINEQGGRSTLDPFQQEEVWHDALDTILTFHSTSGKKDFATGNYQRARTHSRCLDLCRSGEQQLCSSLSTYGLPYAIDIDNRRIRYVSSQASKLLNEWGASLLMDAEKALQNAEEIKSLPSGIRQNYPGGIDLLEPFILLDVPITRVLVTCLDWYNDWSYDLYLNMGKQEMQRIVMRASAIADRLLPLCEKKNTYAPENQALARHLNYRGYVRDNSLLAIRDYEASLSWSPGYTNSEEMLEDAHVQALIQLKRDLHTYAEKGEFERAYQAIDEAEPLIQSPSGLQAERATICLRHGRWLASEGRYTEALSRGKQAAILNPQNPATQQLIQEMEELVPEEDNARLLKEAEEALAKNFFDQALQNIARVPSTSRLSRRARQLHITAYYQHGITCTNLGQLEKAEKYLRQALELDTEHENNKMITQQLSTVLTQMALKHVEEGKNTSTENHLARAMLIFARGLLEEALEFNSANNLAKTQLDQLNKHLSSERETKK</sequence>
<proteinExistence type="predicted"/>